<keyword evidence="2" id="KW-0560">Oxidoreductase</keyword>
<dbReference type="PANTHER" id="PTHR43580">
    <property type="entry name" value="OXIDOREDUCTASE GLYR1-RELATED"/>
    <property type="match status" value="1"/>
</dbReference>
<dbReference type="Proteomes" id="UP000295345">
    <property type="component" value="Unassembled WGS sequence"/>
</dbReference>
<comment type="caution">
    <text evidence="5">The sequence shown here is derived from an EMBL/GenBank/DDBJ whole genome shotgun (WGS) entry which is preliminary data.</text>
</comment>
<feature type="domain" description="6-phosphogluconate dehydrogenase NADP-binding" evidence="3">
    <location>
        <begin position="9"/>
        <end position="158"/>
    </location>
</feature>
<evidence type="ECO:0000313" key="6">
    <source>
        <dbReference type="Proteomes" id="UP000295345"/>
    </source>
</evidence>
<proteinExistence type="inferred from homology"/>
<sequence length="299" mass="31002">MTDRTPEPVTVIGLGAMGSAMAAALLAAGHPVTVWNRTAARAEPLVASGARLAGSPAEALAAGELTVLSLVDYAAMHAVLDGVEPSVFRGRVLANLSDDTPDRVRAAHRWAADRGAELLAGGVMTPPPGVGKPGAHVFYAGAEAALEAHRDALAALGRPDHRGTDPGLAMLHYQAMILVFWSVLTSYLHATALLGTAGVSAAEARSHLLGLLRDLTAEGPLGLLDEVTDEIERGVYPGEFNSLDMQVTGAGHLVETFADAGLGTTLPTALWELFRRTAAAGYGANNLTSVIELVRRPGE</sequence>
<dbReference type="InterPro" id="IPR006115">
    <property type="entry name" value="6PGDH_NADP-bd"/>
</dbReference>
<dbReference type="GO" id="GO:0050661">
    <property type="term" value="F:NADP binding"/>
    <property type="evidence" value="ECO:0007669"/>
    <property type="project" value="InterPro"/>
</dbReference>
<accession>A0A4R4TB59</accession>
<dbReference type="SUPFAM" id="SSF51735">
    <property type="entry name" value="NAD(P)-binding Rossmann-fold domains"/>
    <property type="match status" value="1"/>
</dbReference>
<feature type="domain" description="NADPH-dependent reductive aminase-like C-terminal" evidence="4">
    <location>
        <begin position="165"/>
        <end position="296"/>
    </location>
</feature>
<organism evidence="5 6">
    <name type="scientific">Streptomyces hainanensis</name>
    <dbReference type="NCBI Taxonomy" id="402648"/>
    <lineage>
        <taxon>Bacteria</taxon>
        <taxon>Bacillati</taxon>
        <taxon>Actinomycetota</taxon>
        <taxon>Actinomycetes</taxon>
        <taxon>Kitasatosporales</taxon>
        <taxon>Streptomycetaceae</taxon>
        <taxon>Streptomyces</taxon>
    </lineage>
</organism>
<evidence type="ECO:0000256" key="1">
    <source>
        <dbReference type="ARBA" id="ARBA00009080"/>
    </source>
</evidence>
<dbReference type="InterPro" id="IPR015815">
    <property type="entry name" value="HIBADH-related"/>
</dbReference>
<dbReference type="InterPro" id="IPR013328">
    <property type="entry name" value="6PGD_dom2"/>
</dbReference>
<evidence type="ECO:0000313" key="5">
    <source>
        <dbReference type="EMBL" id="TDC71499.1"/>
    </source>
</evidence>
<dbReference type="InterPro" id="IPR048666">
    <property type="entry name" value="RedAm-like_C"/>
</dbReference>
<dbReference type="GO" id="GO:0016491">
    <property type="term" value="F:oxidoreductase activity"/>
    <property type="evidence" value="ECO:0007669"/>
    <property type="project" value="UniProtKB-KW"/>
</dbReference>
<dbReference type="Gene3D" id="3.40.50.720">
    <property type="entry name" value="NAD(P)-binding Rossmann-like Domain"/>
    <property type="match status" value="1"/>
</dbReference>
<evidence type="ECO:0000259" key="4">
    <source>
        <dbReference type="Pfam" id="PF21761"/>
    </source>
</evidence>
<protein>
    <submittedName>
        <fullName evidence="5">NAD(P)-dependent oxidoreductase</fullName>
    </submittedName>
</protein>
<gene>
    <name evidence="5" type="ORF">E1283_23410</name>
</gene>
<keyword evidence="6" id="KW-1185">Reference proteome</keyword>
<dbReference type="OrthoDB" id="4029976at2"/>
<dbReference type="InterPro" id="IPR036291">
    <property type="entry name" value="NAD(P)-bd_dom_sf"/>
</dbReference>
<dbReference type="Gene3D" id="1.10.1040.10">
    <property type="entry name" value="N-(1-d-carboxylethyl)-l-norvaline Dehydrogenase, domain 2"/>
    <property type="match status" value="1"/>
</dbReference>
<dbReference type="EMBL" id="SMKI01000279">
    <property type="protein sequence ID" value="TDC71499.1"/>
    <property type="molecule type" value="Genomic_DNA"/>
</dbReference>
<dbReference type="Pfam" id="PF21761">
    <property type="entry name" value="RedAm-like_C"/>
    <property type="match status" value="1"/>
</dbReference>
<dbReference type="PIRSF" id="PIRSF000103">
    <property type="entry name" value="HIBADH"/>
    <property type="match status" value="1"/>
</dbReference>
<name>A0A4R4TB59_9ACTN</name>
<evidence type="ECO:0000259" key="3">
    <source>
        <dbReference type="Pfam" id="PF03446"/>
    </source>
</evidence>
<dbReference type="PANTHER" id="PTHR43580:SF2">
    <property type="entry name" value="CYTOKINE-LIKE NUCLEAR FACTOR N-PAC"/>
    <property type="match status" value="1"/>
</dbReference>
<dbReference type="AlphaFoldDB" id="A0A4R4TB59"/>
<comment type="similarity">
    <text evidence="1">Belongs to the HIBADH-related family.</text>
</comment>
<evidence type="ECO:0000256" key="2">
    <source>
        <dbReference type="ARBA" id="ARBA00023002"/>
    </source>
</evidence>
<reference evidence="5 6" key="1">
    <citation type="submission" date="2019-03" db="EMBL/GenBank/DDBJ databases">
        <title>Draft genome sequences of novel Actinobacteria.</title>
        <authorList>
            <person name="Sahin N."/>
            <person name="Ay H."/>
            <person name="Saygin H."/>
        </authorList>
    </citation>
    <scope>NUCLEOTIDE SEQUENCE [LARGE SCALE GENOMIC DNA]</scope>
    <source>
        <strain evidence="5 6">DSM 41900</strain>
    </source>
</reference>
<dbReference type="Pfam" id="PF03446">
    <property type="entry name" value="NAD_binding_2"/>
    <property type="match status" value="1"/>
</dbReference>
<dbReference type="InterPro" id="IPR051265">
    <property type="entry name" value="HIBADH-related_NP60_sf"/>
</dbReference>